<feature type="region of interest" description="Disordered" evidence="1">
    <location>
        <begin position="667"/>
        <end position="706"/>
    </location>
</feature>
<dbReference type="STRING" id="1441469.A0A225AKE8"/>
<dbReference type="Proteomes" id="UP000214365">
    <property type="component" value="Unassembled WGS sequence"/>
</dbReference>
<feature type="compositionally biased region" description="Pro residues" evidence="1">
    <location>
        <begin position="772"/>
        <end position="784"/>
    </location>
</feature>
<feature type="region of interest" description="Disordered" evidence="1">
    <location>
        <begin position="604"/>
        <end position="655"/>
    </location>
</feature>
<feature type="region of interest" description="Disordered" evidence="1">
    <location>
        <begin position="520"/>
        <end position="592"/>
    </location>
</feature>
<dbReference type="EMBL" id="LFMY01000016">
    <property type="protein sequence ID" value="OKL56009.1"/>
    <property type="molecule type" value="Genomic_DNA"/>
</dbReference>
<feature type="compositionally biased region" description="Low complexity" evidence="1">
    <location>
        <begin position="357"/>
        <end position="366"/>
    </location>
</feature>
<dbReference type="GeneID" id="31008429"/>
<dbReference type="PANTHER" id="PTHR24074">
    <property type="entry name" value="CO-CHAPERONE PROTEIN DJLA"/>
    <property type="match status" value="1"/>
</dbReference>
<comment type="caution">
    <text evidence="3">The sequence shown here is derived from an EMBL/GenBank/DDBJ whole genome shotgun (WGS) entry which is preliminary data.</text>
</comment>
<feature type="compositionally biased region" description="Polar residues" evidence="1">
    <location>
        <begin position="556"/>
        <end position="566"/>
    </location>
</feature>
<feature type="domain" description="J" evidence="2">
    <location>
        <begin position="9"/>
        <end position="69"/>
    </location>
</feature>
<keyword evidence="4" id="KW-1185">Reference proteome</keyword>
<feature type="compositionally biased region" description="Low complexity" evidence="1">
    <location>
        <begin position="404"/>
        <end position="413"/>
    </location>
</feature>
<name>A0A225AKE8_TALAT</name>
<dbReference type="InterPro" id="IPR018253">
    <property type="entry name" value="DnaJ_domain_CS"/>
</dbReference>
<evidence type="ECO:0000313" key="3">
    <source>
        <dbReference type="EMBL" id="OKL56009.1"/>
    </source>
</evidence>
<feature type="region of interest" description="Disordered" evidence="1">
    <location>
        <begin position="76"/>
        <end position="127"/>
    </location>
</feature>
<dbReference type="PROSITE" id="PS00636">
    <property type="entry name" value="DNAJ_1"/>
    <property type="match status" value="1"/>
</dbReference>
<feature type="compositionally biased region" description="Polar residues" evidence="1">
    <location>
        <begin position="668"/>
        <end position="686"/>
    </location>
</feature>
<feature type="compositionally biased region" description="Polar residues" evidence="1">
    <location>
        <begin position="762"/>
        <end position="771"/>
    </location>
</feature>
<evidence type="ECO:0000313" key="4">
    <source>
        <dbReference type="Proteomes" id="UP000214365"/>
    </source>
</evidence>
<evidence type="ECO:0000259" key="2">
    <source>
        <dbReference type="PROSITE" id="PS50076"/>
    </source>
</evidence>
<feature type="compositionally biased region" description="Polar residues" evidence="1">
    <location>
        <begin position="81"/>
        <end position="116"/>
    </location>
</feature>
<dbReference type="RefSeq" id="XP_020116130.1">
    <property type="nucleotide sequence ID" value="XM_020263776.1"/>
</dbReference>
<accession>A0A225AKE8</accession>
<feature type="region of interest" description="Disordered" evidence="1">
    <location>
        <begin position="854"/>
        <end position="881"/>
    </location>
</feature>
<evidence type="ECO:0000256" key="1">
    <source>
        <dbReference type="SAM" id="MobiDB-lite"/>
    </source>
</evidence>
<dbReference type="AlphaFoldDB" id="A0A225AKE8"/>
<protein>
    <recommendedName>
        <fullName evidence="2">J domain-containing protein</fullName>
    </recommendedName>
</protein>
<dbReference type="Gene3D" id="1.10.287.110">
    <property type="entry name" value="DnaJ domain"/>
    <property type="match status" value="1"/>
</dbReference>
<dbReference type="InterPro" id="IPR050817">
    <property type="entry name" value="DjlA_DnaK_co-chaperone"/>
</dbReference>
<organism evidence="3 4">
    <name type="scientific">Talaromyces atroroseus</name>
    <dbReference type="NCBI Taxonomy" id="1441469"/>
    <lineage>
        <taxon>Eukaryota</taxon>
        <taxon>Fungi</taxon>
        <taxon>Dikarya</taxon>
        <taxon>Ascomycota</taxon>
        <taxon>Pezizomycotina</taxon>
        <taxon>Eurotiomycetes</taxon>
        <taxon>Eurotiomycetidae</taxon>
        <taxon>Eurotiales</taxon>
        <taxon>Trichocomaceae</taxon>
        <taxon>Talaromyces</taxon>
        <taxon>Talaromyces sect. Trachyspermi</taxon>
    </lineage>
</organism>
<dbReference type="Pfam" id="PF00226">
    <property type="entry name" value="DnaJ"/>
    <property type="match status" value="1"/>
</dbReference>
<proteinExistence type="predicted"/>
<feature type="compositionally biased region" description="Polar residues" evidence="1">
    <location>
        <begin position="240"/>
        <end position="249"/>
    </location>
</feature>
<feature type="compositionally biased region" description="Low complexity" evidence="1">
    <location>
        <begin position="319"/>
        <end position="330"/>
    </location>
</feature>
<dbReference type="InterPro" id="IPR036869">
    <property type="entry name" value="J_dom_sf"/>
</dbReference>
<dbReference type="OrthoDB" id="10265645at2759"/>
<feature type="region of interest" description="Disordered" evidence="1">
    <location>
        <begin position="162"/>
        <end position="198"/>
    </location>
</feature>
<feature type="compositionally biased region" description="Low complexity" evidence="1">
    <location>
        <begin position="174"/>
        <end position="190"/>
    </location>
</feature>
<dbReference type="CDD" id="cd06257">
    <property type="entry name" value="DnaJ"/>
    <property type="match status" value="1"/>
</dbReference>
<sequence length="934" mass="103614">MVKADVRRDYYADLGVGPAADTDEIKRQFRKLDRNPGREAEFITKFQAIQAAHEILTDPQQRTKYDTERLRAGYGRLYGPSTANTPRRTNTSAAYTTTAGNGSKTPTSKTQASRPASYQPPPSSGAQRYANYAKAAPQQQYDKMHEQQARADAFRAFQGMKPTGWAKFNPTSGRPTATPTPRNPPATNNAQASSRGKSAYEHVNVNARPHPDAFGRASTVRKKHGFAPGTPGGDEPMAPRTNSAYSNTPRADRSSAFFDSVPAPTAKVKRTPVSSRSETPVDDIAPEFERTSHRYATAGGERTYLASPGLSRAYTMRDSSASSKARSRTNPPSPRSPAQDRHRSASPNMRHQHKAYSSSSTSSSSEDGSDSESDRPTFVPRRKAVPKSRLKPGHTFRFQGPGSGEESSNSNYYMDHHSFRSHRRHRSLFDRDRPRSYHEFQDQSTDSDYLQGHDSEGASFAFRAQRPTRAANYTAQGNTKIFETAQPAEELAAFHISQNGTKSRSHDNLNKGFSASDWGDAFNPDLFAPNQTNGHRRSRSRTSPMRGRPATRSDSKSPTNFMSSSDEAARRATPNSKPWNQTPFSADKWSQHFQSQNWMFEPAKNQQGNATTAPSGRSISRPARRTVPPRQPAVATEAEEDEKTIPEPSSKLGSVPVLDAMEIDEEPSLQSTKAQTNGSIPSPTTPSKAADSNAKDSAGDASESAGKTSEWMSNLFNMNSLHNVTPFTSSNSGGINDLNDIYTTLPFESRPNDPNTGRLMTPPSSRRSMSLPQPPKRPMRPPVVPNHNDPRNMVLPKQSWERYEKQMSAYIMEWNKFQRQMLQLLAVRQLGFETGLAPRWIDASGDSLRLSTRTNEEDLDSTAAQVGAGESDADNDSDTLVPHHPHGGYKAYFNAVDDYARVLEHWTVAWERHRECISQLGEIRQWIRGQRKLV</sequence>
<feature type="compositionally biased region" description="Polar residues" evidence="1">
    <location>
        <begin position="573"/>
        <end position="584"/>
    </location>
</feature>
<feature type="compositionally biased region" description="Basic residues" evidence="1">
    <location>
        <begin position="380"/>
        <end position="394"/>
    </location>
</feature>
<gene>
    <name evidence="3" type="ORF">UA08_08673</name>
</gene>
<dbReference type="SMART" id="SM00271">
    <property type="entry name" value="DnaJ"/>
    <property type="match status" value="1"/>
</dbReference>
<dbReference type="PROSITE" id="PS50076">
    <property type="entry name" value="DNAJ_2"/>
    <property type="match status" value="1"/>
</dbReference>
<reference evidence="3 4" key="1">
    <citation type="submission" date="2015-06" db="EMBL/GenBank/DDBJ databases">
        <title>Talaromyces atroroseus IBT 11181 draft genome.</title>
        <authorList>
            <person name="Rasmussen K.B."/>
            <person name="Rasmussen S."/>
            <person name="Petersen B."/>
            <person name="Sicheritz-Ponten T."/>
            <person name="Mortensen U.H."/>
            <person name="Thrane U."/>
        </authorList>
    </citation>
    <scope>NUCLEOTIDE SEQUENCE [LARGE SCALE GENOMIC DNA]</scope>
    <source>
        <strain evidence="3 4">IBT 11181</strain>
    </source>
</reference>
<feature type="region of interest" description="Disordered" evidence="1">
    <location>
        <begin position="746"/>
        <end position="793"/>
    </location>
</feature>
<dbReference type="InterPro" id="IPR001623">
    <property type="entry name" value="DnaJ_domain"/>
</dbReference>
<feature type="region of interest" description="Disordered" evidence="1">
    <location>
        <begin position="225"/>
        <end position="454"/>
    </location>
</feature>
<feature type="compositionally biased region" description="Polar residues" evidence="1">
    <location>
        <begin position="604"/>
        <end position="618"/>
    </location>
</feature>
<dbReference type="SUPFAM" id="SSF46565">
    <property type="entry name" value="Chaperone J-domain"/>
    <property type="match status" value="1"/>
</dbReference>
<feature type="compositionally biased region" description="Basic and acidic residues" evidence="1">
    <location>
        <begin position="427"/>
        <end position="441"/>
    </location>
</feature>